<dbReference type="SUPFAM" id="SSF140809">
    <property type="entry name" value="Rhabdovirus nucleoprotein-like"/>
    <property type="match status" value="1"/>
</dbReference>
<dbReference type="GO" id="GO:1990904">
    <property type="term" value="C:ribonucleoprotein complex"/>
    <property type="evidence" value="ECO:0007669"/>
    <property type="project" value="UniProtKB-KW"/>
</dbReference>
<proteinExistence type="predicted"/>
<feature type="region of interest" description="Disordered" evidence="12">
    <location>
        <begin position="1"/>
        <end position="69"/>
    </location>
</feature>
<dbReference type="Gene3D" id="1.10.3610.10">
    <property type="entry name" value="Nucleoprotein"/>
    <property type="match status" value="1"/>
</dbReference>
<keyword evidence="10" id="KW-0687">Ribonucleoprotein</keyword>
<reference evidence="14" key="1">
    <citation type="submission" date="2022-05" db="EMBL/GenBank/DDBJ databases">
        <authorList>
            <person name="Cao W."/>
            <person name="Jia N."/>
            <person name="Lam T.T.-Y."/>
            <person name="Ni X."/>
            <person name="Liu J."/>
        </authorList>
    </citation>
    <scope>NUCLEOTIDE SEQUENCE</scope>
    <source>
        <strain evidence="14">TIGMIC 22</strain>
    </source>
</reference>
<evidence type="ECO:0000256" key="1">
    <source>
        <dbReference type="ARBA" id="ARBA00004192"/>
    </source>
</evidence>
<keyword evidence="5" id="KW-0167">Capsid protein</keyword>
<evidence type="ECO:0000259" key="13">
    <source>
        <dbReference type="Pfam" id="PF00945"/>
    </source>
</evidence>
<organism evidence="14">
    <name type="scientific">Huanggang Rhabd tick virus 1</name>
    <dbReference type="NCBI Taxonomy" id="2972320"/>
    <lineage>
        <taxon>Viruses</taxon>
        <taxon>Riboviria</taxon>
        <taxon>Orthornavirae</taxon>
        <taxon>Negarnaviricota</taxon>
        <taxon>Haploviricotina</taxon>
        <taxon>Monjiviricetes</taxon>
        <taxon>Mononegavirales</taxon>
        <taxon>Rhabdoviridae</taxon>
        <taxon>Alpharhabdovirinae</taxon>
        <taxon>Alpharicinrhavirus</taxon>
        <taxon>Alpharicinrhavirus huanggang</taxon>
    </lineage>
</organism>
<keyword evidence="4" id="KW-1139">Helical capsid protein</keyword>
<evidence type="ECO:0000256" key="9">
    <source>
        <dbReference type="ARBA" id="ARBA00023200"/>
    </source>
</evidence>
<dbReference type="EMBL" id="ON746518">
    <property type="protein sequence ID" value="UYL95539.1"/>
    <property type="molecule type" value="Viral_cRNA"/>
</dbReference>
<dbReference type="GO" id="GO:0030430">
    <property type="term" value="C:host cell cytoplasm"/>
    <property type="evidence" value="ECO:0007669"/>
    <property type="project" value="UniProtKB-SubCell"/>
</dbReference>
<evidence type="ECO:0000256" key="10">
    <source>
        <dbReference type="ARBA" id="ARBA00023274"/>
    </source>
</evidence>
<evidence type="ECO:0000256" key="3">
    <source>
        <dbReference type="ARBA" id="ARBA00014389"/>
    </source>
</evidence>
<dbReference type="InterPro" id="IPR023331">
    <property type="entry name" value="Rhabdovirus_ncapsid_C"/>
</dbReference>
<evidence type="ECO:0000256" key="5">
    <source>
        <dbReference type="ARBA" id="ARBA00022561"/>
    </source>
</evidence>
<evidence type="ECO:0000256" key="11">
    <source>
        <dbReference type="ARBA" id="ARBA00033344"/>
    </source>
</evidence>
<accession>A0A9E8A9L4</accession>
<feature type="compositionally biased region" description="Low complexity" evidence="12">
    <location>
        <begin position="27"/>
        <end position="41"/>
    </location>
</feature>
<evidence type="ECO:0000256" key="6">
    <source>
        <dbReference type="ARBA" id="ARBA00022844"/>
    </source>
</evidence>
<dbReference type="GO" id="GO:0019013">
    <property type="term" value="C:viral nucleocapsid"/>
    <property type="evidence" value="ECO:0007669"/>
    <property type="project" value="UniProtKB-KW"/>
</dbReference>
<feature type="domain" description="Rhabdovirus nucleocapsid" evidence="13">
    <location>
        <begin position="84"/>
        <end position="488"/>
    </location>
</feature>
<comment type="subcellular location">
    <subcellularLocation>
        <location evidence="1">Host cytoplasm</location>
    </subcellularLocation>
    <subcellularLocation>
        <location evidence="2">Virion</location>
    </subcellularLocation>
</comment>
<dbReference type="InterPro" id="IPR035961">
    <property type="entry name" value="Rhabdovirus_nucleoprotein-like"/>
</dbReference>
<dbReference type="GO" id="GO:0003723">
    <property type="term" value="F:RNA binding"/>
    <property type="evidence" value="ECO:0007669"/>
    <property type="project" value="UniProtKB-KW"/>
</dbReference>
<sequence length="510" mass="56061">MADLAGARLGPDGLPIAEGGEEDDLHGNGNENGNENGNGNDDPADGGDRAALGNARGRVPRGDNAEVPRGMPILFSRDQIKAMHSEAPTAKPKPDFPSVWFADKKTKPQLIVYKFTFSPTVLRKVVHKHLLAGQLHPDIAVAFLKTAAPTFEHVLRQRIASFGQVIGEDGDTITPLSIVEVTEKDWGGAVPESNIATEPPSDAVLVASIAMAYRLAVAKSRGGTDAYLVTLRDRCKTMLASPPYSDSGLHVDNWHTNKNWANHRDLRAMMAAYDMFFYIASDHEYSGIRAGTLVCRGRDCAVLGDLQRAARAMGQAPCDIFYWCFALILYAELDIVGTEGQELGEEFSYYHYASDFGVSKRSPFSASMCPGLHLLCNSIAALLGLEDAQNTRFVNCEGPNSVLSNAAFVAYAFREGTGFGPMVAHTVEEARQTRADMDEEARREQDNQAIDGEVPPVSQQPGVWHMYMRTRDWRLPHQITNWCRQRVALFKTVRAGSIAEFLRNRFSVVE</sequence>
<evidence type="ECO:0000256" key="8">
    <source>
        <dbReference type="ARBA" id="ARBA00023086"/>
    </source>
</evidence>
<feature type="region of interest" description="Disordered" evidence="12">
    <location>
        <begin position="434"/>
        <end position="455"/>
    </location>
</feature>
<dbReference type="InterPro" id="IPR000448">
    <property type="entry name" value="Rhabdo_ncapsid"/>
</dbReference>
<keyword evidence="8 14" id="KW-0543">Viral nucleoprotein</keyword>
<evidence type="ECO:0000256" key="12">
    <source>
        <dbReference type="SAM" id="MobiDB-lite"/>
    </source>
</evidence>
<evidence type="ECO:0000313" key="14">
    <source>
        <dbReference type="EMBL" id="UYL95539.1"/>
    </source>
</evidence>
<dbReference type="InterPro" id="IPR023330">
    <property type="entry name" value="Rhabdovirus_ncapsid_N"/>
</dbReference>
<evidence type="ECO:0000256" key="7">
    <source>
        <dbReference type="ARBA" id="ARBA00022884"/>
    </source>
</evidence>
<keyword evidence="6" id="KW-0946">Virion</keyword>
<protein>
    <recommendedName>
        <fullName evidence="3">Nucleoprotein</fullName>
    </recommendedName>
    <alternativeName>
        <fullName evidence="11">Nucleocapsid protein</fullName>
    </alternativeName>
</protein>
<feature type="compositionally biased region" description="Basic and acidic residues" evidence="12">
    <location>
        <begin position="434"/>
        <end position="446"/>
    </location>
</feature>
<evidence type="ECO:0000256" key="4">
    <source>
        <dbReference type="ARBA" id="ARBA00022497"/>
    </source>
</evidence>
<keyword evidence="7" id="KW-0694">RNA-binding</keyword>
<name>A0A9E8A9L4_9RHAB</name>
<dbReference type="GO" id="GO:0019029">
    <property type="term" value="C:helical viral capsid"/>
    <property type="evidence" value="ECO:0007669"/>
    <property type="project" value="UniProtKB-KW"/>
</dbReference>
<keyword evidence="9" id="KW-1035">Host cytoplasm</keyword>
<dbReference type="Gene3D" id="1.10.3570.10">
    <property type="entry name" value="Rhabdovirus nucleocapsid protein like domain"/>
    <property type="match status" value="1"/>
</dbReference>
<evidence type="ECO:0000256" key="2">
    <source>
        <dbReference type="ARBA" id="ARBA00004328"/>
    </source>
</evidence>
<dbReference type="Pfam" id="PF00945">
    <property type="entry name" value="Rhabdo_ncap"/>
    <property type="match status" value="1"/>
</dbReference>